<proteinExistence type="predicted"/>
<gene>
    <name evidence="2" type="ORF">NEZAVI_LOCUS6168</name>
</gene>
<keyword evidence="3" id="KW-1185">Reference proteome</keyword>
<reference evidence="2" key="1">
    <citation type="submission" date="2022-01" db="EMBL/GenBank/DDBJ databases">
        <authorList>
            <person name="King R."/>
        </authorList>
    </citation>
    <scope>NUCLEOTIDE SEQUENCE</scope>
</reference>
<evidence type="ECO:0000313" key="2">
    <source>
        <dbReference type="EMBL" id="CAH1396017.1"/>
    </source>
</evidence>
<dbReference type="InterPro" id="IPR006629">
    <property type="entry name" value="LITAF"/>
</dbReference>
<dbReference type="Proteomes" id="UP001152798">
    <property type="component" value="Chromosome 3"/>
</dbReference>
<sequence length="67" mass="7473">MTCPHCNVRITTVTTRTNKTCTHLCCCCMFFSVICTLCSCLPYCCCDPESVEHTCPNCSARLGVYYS</sequence>
<dbReference type="AlphaFoldDB" id="A0A9P0H605"/>
<evidence type="ECO:0000259" key="1">
    <source>
        <dbReference type="PROSITE" id="PS51837"/>
    </source>
</evidence>
<dbReference type="PROSITE" id="PS51837">
    <property type="entry name" value="LITAF"/>
    <property type="match status" value="1"/>
</dbReference>
<dbReference type="SMART" id="SM00714">
    <property type="entry name" value="LITAF"/>
    <property type="match status" value="1"/>
</dbReference>
<protein>
    <recommendedName>
        <fullName evidence="1">LITAF domain-containing protein</fullName>
    </recommendedName>
</protein>
<dbReference type="Pfam" id="PF10601">
    <property type="entry name" value="zf-LITAF-like"/>
    <property type="match status" value="1"/>
</dbReference>
<organism evidence="2 3">
    <name type="scientific">Nezara viridula</name>
    <name type="common">Southern green stink bug</name>
    <name type="synonym">Cimex viridulus</name>
    <dbReference type="NCBI Taxonomy" id="85310"/>
    <lineage>
        <taxon>Eukaryota</taxon>
        <taxon>Metazoa</taxon>
        <taxon>Ecdysozoa</taxon>
        <taxon>Arthropoda</taxon>
        <taxon>Hexapoda</taxon>
        <taxon>Insecta</taxon>
        <taxon>Pterygota</taxon>
        <taxon>Neoptera</taxon>
        <taxon>Paraneoptera</taxon>
        <taxon>Hemiptera</taxon>
        <taxon>Heteroptera</taxon>
        <taxon>Panheteroptera</taxon>
        <taxon>Pentatomomorpha</taxon>
        <taxon>Pentatomoidea</taxon>
        <taxon>Pentatomidae</taxon>
        <taxon>Pentatominae</taxon>
        <taxon>Nezara</taxon>
    </lineage>
</organism>
<name>A0A9P0H605_NEZVI</name>
<evidence type="ECO:0000313" key="3">
    <source>
        <dbReference type="Proteomes" id="UP001152798"/>
    </source>
</evidence>
<dbReference type="EMBL" id="OV725079">
    <property type="protein sequence ID" value="CAH1396017.1"/>
    <property type="molecule type" value="Genomic_DNA"/>
</dbReference>
<accession>A0A9P0H605</accession>
<feature type="domain" description="LITAF" evidence="1">
    <location>
        <begin position="1"/>
        <end position="67"/>
    </location>
</feature>